<reference evidence="10" key="1">
    <citation type="submission" date="2025-08" db="UniProtKB">
        <authorList>
            <consortium name="RefSeq"/>
        </authorList>
    </citation>
    <scope>IDENTIFICATION</scope>
    <source>
        <strain evidence="10">Mau12</strain>
        <tissue evidence="10">Whole Body</tissue>
    </source>
</reference>
<dbReference type="GeneID" id="117144080"/>
<keyword evidence="3 7" id="KW-0999">Mitochondrion inner membrane</keyword>
<dbReference type="InterPro" id="IPR019133">
    <property type="entry name" value="MIC60"/>
</dbReference>
<feature type="compositionally biased region" description="Low complexity" evidence="8">
    <location>
        <begin position="151"/>
        <end position="163"/>
    </location>
</feature>
<gene>
    <name evidence="10" type="primary">LOC117144080</name>
</gene>
<dbReference type="PANTHER" id="PTHR15415">
    <property type="entry name" value="MITOFILIN"/>
    <property type="match status" value="1"/>
</dbReference>
<feature type="compositionally biased region" description="Low complexity" evidence="8">
    <location>
        <begin position="309"/>
        <end position="318"/>
    </location>
</feature>
<evidence type="ECO:0000256" key="6">
    <source>
        <dbReference type="ARBA" id="ARBA00023136"/>
    </source>
</evidence>
<organism evidence="9 10">
    <name type="scientific">Drosophila mauritiana</name>
    <name type="common">Fruit fly</name>
    <dbReference type="NCBI Taxonomy" id="7226"/>
    <lineage>
        <taxon>Eukaryota</taxon>
        <taxon>Metazoa</taxon>
        <taxon>Ecdysozoa</taxon>
        <taxon>Arthropoda</taxon>
        <taxon>Hexapoda</taxon>
        <taxon>Insecta</taxon>
        <taxon>Pterygota</taxon>
        <taxon>Neoptera</taxon>
        <taxon>Endopterygota</taxon>
        <taxon>Diptera</taxon>
        <taxon>Brachycera</taxon>
        <taxon>Muscomorpha</taxon>
        <taxon>Ephydroidea</taxon>
        <taxon>Drosophilidae</taxon>
        <taxon>Drosophila</taxon>
        <taxon>Sophophora</taxon>
    </lineage>
</organism>
<feature type="region of interest" description="Disordered" evidence="8">
    <location>
        <begin position="125"/>
        <end position="169"/>
    </location>
</feature>
<accession>A0A6P8K7U9</accession>
<dbReference type="Pfam" id="PF09731">
    <property type="entry name" value="Mitofilin"/>
    <property type="match status" value="1"/>
</dbReference>
<keyword evidence="2 7" id="KW-0812">Transmembrane</keyword>
<evidence type="ECO:0000256" key="3">
    <source>
        <dbReference type="ARBA" id="ARBA00022792"/>
    </source>
</evidence>
<name>A0A6P8K7U9_DROMA</name>
<evidence type="ECO:0000256" key="7">
    <source>
        <dbReference type="RuleBase" id="RU363000"/>
    </source>
</evidence>
<evidence type="ECO:0000256" key="8">
    <source>
        <dbReference type="SAM" id="MobiDB-lite"/>
    </source>
</evidence>
<keyword evidence="4" id="KW-1133">Transmembrane helix</keyword>
<dbReference type="PANTHER" id="PTHR15415:SF7">
    <property type="entry name" value="MICOS COMPLEX SUBUNIT MIC60"/>
    <property type="match status" value="1"/>
</dbReference>
<evidence type="ECO:0000313" key="9">
    <source>
        <dbReference type="Proteomes" id="UP000515162"/>
    </source>
</evidence>
<feature type="region of interest" description="Disordered" evidence="8">
    <location>
        <begin position="258"/>
        <end position="325"/>
    </location>
</feature>
<dbReference type="Proteomes" id="UP000515162">
    <property type="component" value="Chromosome 3R"/>
</dbReference>
<comment type="function">
    <text evidence="7">Component of the MICOS complex, a large protein complex of the mitochondrial inner membrane that plays crucial roles in the maintenance of crista junctions, inner membrane architecture, and formation of contact sites to the outer membrane.</text>
</comment>
<dbReference type="RefSeq" id="XP_033164985.1">
    <property type="nucleotide sequence ID" value="XM_033309094.1"/>
</dbReference>
<dbReference type="GO" id="GO:0042407">
    <property type="term" value="P:cristae formation"/>
    <property type="evidence" value="ECO:0007669"/>
    <property type="project" value="TreeGrafter"/>
</dbReference>
<comment type="subunit">
    <text evidence="7">Component of the mitochondrial contact site and cristae organizing system (MICOS) complex.</text>
</comment>
<evidence type="ECO:0000256" key="4">
    <source>
        <dbReference type="ARBA" id="ARBA00022989"/>
    </source>
</evidence>
<evidence type="ECO:0000313" key="10">
    <source>
        <dbReference type="RefSeq" id="XP_033164985.1"/>
    </source>
</evidence>
<comment type="similarity">
    <text evidence="1 7">Belongs to the MICOS complex subunit Mic60 family.</text>
</comment>
<keyword evidence="6" id="KW-0472">Membrane</keyword>
<feature type="compositionally biased region" description="Basic and acidic residues" evidence="8">
    <location>
        <begin position="141"/>
        <end position="150"/>
    </location>
</feature>
<feature type="compositionally biased region" description="Low complexity" evidence="8">
    <location>
        <begin position="128"/>
        <end position="140"/>
    </location>
</feature>
<feature type="compositionally biased region" description="Basic and acidic residues" evidence="8">
    <location>
        <begin position="267"/>
        <end position="291"/>
    </location>
</feature>
<dbReference type="AlphaFoldDB" id="A0A6P8K7U9"/>
<sequence length="845" mass="94024">MLPTRFPSKHKPKLSDQIRVAPASEAKRTTSSTQDTCACACECGGWKRKQQHWPAIHPPALTQSSQLRTNWAIFNSRRRDLKFTVAEGAGARAEQDHSKINTMYRLAVRDQCKCALQRTLQQTTANNRQFGGSSSGSGSREQGRRQREQQEQQGDQGYQGYQSLPPPPHMREAGFGKVVLFVSPLAAVGGVITYAKYDDDFRKLVEKNVPGAGSVIKVALQEEPPFKGITKNVNDQIDKVKSGIETVTSTVDSVTSKVTGLFGAGSGDDKSKKSKVEPLKANPAEETKPSKPSEVSKTQAKPVSKSEKPAAAAPTPAAKPKDSPLPRDVVELEKAIELSAQLAVKEYNVAIGVLKGFNDDVRKVVDKAVENGENSLWTTLKNRASARDTAVATAERAAREAQEKIVACEIALSAAATAQNAKKVEAVRDKIKKLVDHIGNVKDELYRHKDTASVSDKYWRNVEKARNYFIDEIESIFPGLSLADKKLNLSKEDLDLFILHAYTHVLAYQKELQRLQTDGELRLKRAIDSVRGDNDSEALRAQLEYHLEAERRKLAVENQKKIFHIHAESDKLLRLQLKKQAEAHADHIKDIVAQRETDLTRSFKRELEDKLATEKANYKLQLAAMLGKLRGMDAALAERADAERTANQAQALWAACQALWASVRAATPGVHYKDRLRPLKNEINAIAKVAKGDDLVAAVLESVPKEAQERGVYPEDALRERFLNVERVARRLALVPEEGAGLPIYFLSYLQSLFILRPDNPISKDELENKPFDYSKLDTYDILNRARYHVDRSDFLQALKYMNLLQGASRKIAGEWMKEARLMLETQQAANTLMAHAAASGLLYL</sequence>
<proteinExistence type="inferred from homology"/>
<evidence type="ECO:0000256" key="5">
    <source>
        <dbReference type="ARBA" id="ARBA00023128"/>
    </source>
</evidence>
<dbReference type="GO" id="GO:0061617">
    <property type="term" value="C:MICOS complex"/>
    <property type="evidence" value="ECO:0007669"/>
    <property type="project" value="TreeGrafter"/>
</dbReference>
<evidence type="ECO:0000256" key="2">
    <source>
        <dbReference type="ARBA" id="ARBA00022692"/>
    </source>
</evidence>
<keyword evidence="5 7" id="KW-0496">Mitochondrion</keyword>
<comment type="subcellular location">
    <subcellularLocation>
        <location evidence="7">Mitochondrion inner membrane</location>
        <topology evidence="7">Single-pass membrane protein</topology>
    </subcellularLocation>
</comment>
<keyword evidence="9" id="KW-1185">Reference proteome</keyword>
<evidence type="ECO:0000256" key="1">
    <source>
        <dbReference type="ARBA" id="ARBA00010877"/>
    </source>
</evidence>
<protein>
    <recommendedName>
        <fullName evidence="7">MICOS complex subunit MIC60</fullName>
    </recommendedName>
    <alternativeName>
        <fullName evidence="7">Mitofilin</fullName>
    </alternativeName>
</protein>